<sequence length="251" mass="26475">MRPALLILDPIVSAVAGDMHKGNDVRRALQPLVDMAARIGCAVIGITHLTKGTQGRDPTERVTGSIGFAALARVVLLTTKAENPGPDDPPRLLVRSKSNVGPDDGGMGYDLSQAKVATGLLATRIDWLAPVEGSARSLIAKAEAAPEEDAGGALEDAKRFLRDLLADGPLSAKEVKADADGAGFSWATIRRAADALGIEKRKEGGAFGGKGAVWRWYLPQDAQDHTRCSTKKHEHLVGGMSTLCKTATRPL</sequence>
<reference evidence="2 3" key="1">
    <citation type="submission" date="2017-11" db="EMBL/GenBank/DDBJ databases">
        <title>Evolution of Phototrophy in the Chloroflexi Phylum Driven by Horizontal Gene Transfer.</title>
        <authorList>
            <person name="Ward L.M."/>
            <person name="Hemp J."/>
            <person name="Shih P.M."/>
            <person name="Mcglynn S.E."/>
            <person name="Fischer W."/>
        </authorList>
    </citation>
    <scope>NUCLEOTIDE SEQUENCE [LARGE SCALE GENOMIC DNA]</scope>
    <source>
        <strain evidence="2">JP3_7</strain>
    </source>
</reference>
<evidence type="ECO:0000313" key="3">
    <source>
        <dbReference type="Proteomes" id="UP000230790"/>
    </source>
</evidence>
<organism evidence="2 3">
    <name type="scientific">Candidatus Thermofonsia Clade 3 bacterium</name>
    <dbReference type="NCBI Taxonomy" id="2364212"/>
    <lineage>
        <taxon>Bacteria</taxon>
        <taxon>Bacillati</taxon>
        <taxon>Chloroflexota</taxon>
        <taxon>Candidatus Thermofontia</taxon>
        <taxon>Candidatus Thermofonsia Clade 3</taxon>
    </lineage>
</organism>
<gene>
    <name evidence="2" type="ORF">CUN48_13830</name>
</gene>
<dbReference type="InterPro" id="IPR027417">
    <property type="entry name" value="P-loop_NTPase"/>
</dbReference>
<dbReference type="AlphaFoldDB" id="A0A2M8Q9F1"/>
<dbReference type="Proteomes" id="UP000230790">
    <property type="component" value="Unassembled WGS sequence"/>
</dbReference>
<feature type="region of interest" description="Disordered" evidence="1">
    <location>
        <begin position="80"/>
        <end position="99"/>
    </location>
</feature>
<comment type="caution">
    <text evidence="2">The sequence shown here is derived from an EMBL/GenBank/DDBJ whole genome shotgun (WGS) entry which is preliminary data.</text>
</comment>
<evidence type="ECO:0000313" key="2">
    <source>
        <dbReference type="EMBL" id="PJF46431.1"/>
    </source>
</evidence>
<name>A0A2M8Q9F1_9CHLR</name>
<accession>A0A2M8Q9F1</accession>
<dbReference type="Gene3D" id="3.40.50.300">
    <property type="entry name" value="P-loop containing nucleotide triphosphate hydrolases"/>
    <property type="match status" value="1"/>
</dbReference>
<dbReference type="EMBL" id="PGTN01000211">
    <property type="protein sequence ID" value="PJF46431.1"/>
    <property type="molecule type" value="Genomic_DNA"/>
</dbReference>
<dbReference type="Pfam" id="PF13481">
    <property type="entry name" value="AAA_25"/>
    <property type="match status" value="1"/>
</dbReference>
<proteinExistence type="predicted"/>
<evidence type="ECO:0008006" key="4">
    <source>
        <dbReference type="Google" id="ProtNLM"/>
    </source>
</evidence>
<protein>
    <recommendedName>
        <fullName evidence="4">AAA family ATPase</fullName>
    </recommendedName>
</protein>
<feature type="non-terminal residue" evidence="2">
    <location>
        <position position="251"/>
    </location>
</feature>
<evidence type="ECO:0000256" key="1">
    <source>
        <dbReference type="SAM" id="MobiDB-lite"/>
    </source>
</evidence>